<dbReference type="Proteomes" id="UP000609874">
    <property type="component" value="Unassembled WGS sequence"/>
</dbReference>
<accession>A0ABR8UVH4</accession>
<evidence type="ECO:0000313" key="2">
    <source>
        <dbReference type="Proteomes" id="UP000609874"/>
    </source>
</evidence>
<dbReference type="EMBL" id="JACSQD010000006">
    <property type="protein sequence ID" value="MBD7996390.1"/>
    <property type="molecule type" value="Genomic_DNA"/>
</dbReference>
<evidence type="ECO:0000313" key="1">
    <source>
        <dbReference type="EMBL" id="MBD7996390.1"/>
    </source>
</evidence>
<comment type="caution">
    <text evidence="1">The sequence shown here is derived from an EMBL/GenBank/DDBJ whole genome shotgun (WGS) entry which is preliminary data.</text>
</comment>
<organism evidence="1 2">
    <name type="scientific">Arthrobacter gallicola</name>
    <dbReference type="NCBI Taxonomy" id="2762225"/>
    <lineage>
        <taxon>Bacteria</taxon>
        <taxon>Bacillati</taxon>
        <taxon>Actinomycetota</taxon>
        <taxon>Actinomycetes</taxon>
        <taxon>Micrococcales</taxon>
        <taxon>Micrococcaceae</taxon>
        <taxon>Arthrobacter</taxon>
    </lineage>
</organism>
<dbReference type="RefSeq" id="WP_191808666.1">
    <property type="nucleotide sequence ID" value="NZ_JACSQD010000006.1"/>
</dbReference>
<protein>
    <submittedName>
        <fullName evidence="1">Uncharacterized protein</fullName>
    </submittedName>
</protein>
<name>A0ABR8UVH4_9MICC</name>
<sequence>MRRCTARTSTGATFRAAVEAYDIEEVNGDGDGLVDDDDADAAEVLRVRKPARIARIGRPRDRGQPVDAAGNLRHA</sequence>
<proteinExistence type="predicted"/>
<keyword evidence="2" id="KW-1185">Reference proteome</keyword>
<gene>
    <name evidence="1" type="ORF">H9639_13885</name>
</gene>
<reference evidence="1 2" key="1">
    <citation type="submission" date="2020-08" db="EMBL/GenBank/DDBJ databases">
        <title>A Genomic Blueprint of the Chicken Gut Microbiome.</title>
        <authorList>
            <person name="Gilroy R."/>
            <person name="Ravi A."/>
            <person name="Getino M."/>
            <person name="Pursley I."/>
            <person name="Horton D.L."/>
            <person name="Alikhan N.-F."/>
            <person name="Baker D."/>
            <person name="Gharbi K."/>
            <person name="Hall N."/>
            <person name="Watson M."/>
            <person name="Adriaenssens E.M."/>
            <person name="Foster-Nyarko E."/>
            <person name="Jarju S."/>
            <person name="Secka A."/>
            <person name="Antonio M."/>
            <person name="Oren A."/>
            <person name="Chaudhuri R."/>
            <person name="La Ragione R.M."/>
            <person name="Hildebrand F."/>
            <person name="Pallen M.J."/>
        </authorList>
    </citation>
    <scope>NUCLEOTIDE SEQUENCE [LARGE SCALE GENOMIC DNA]</scope>
    <source>
        <strain evidence="1 2">Sa2CUA1</strain>
    </source>
</reference>